<protein>
    <submittedName>
        <fullName evidence="1">Uncharacterized protein</fullName>
    </submittedName>
</protein>
<gene>
    <name evidence="1" type="ORF">AEK19_MT1145</name>
</gene>
<sequence>MSGVYDMVVRISRFHKASLYAHFILLSLNQSPSRDDVR</sequence>
<dbReference type="EMBL" id="KY774314">
    <property type="protein sequence ID" value="ART31360.1"/>
    <property type="molecule type" value="Genomic_DNA"/>
</dbReference>
<dbReference type="AlphaFoldDB" id="A0A1Y0B1R5"/>
<name>A0A1Y0B1R5_9LAMI</name>
<evidence type="ECO:0000313" key="1">
    <source>
        <dbReference type="EMBL" id="ART31360.1"/>
    </source>
</evidence>
<keyword evidence="1" id="KW-0496">Mitochondrion</keyword>
<accession>A0A1Y0B1R5</accession>
<geneLocation type="mitochondrion" evidence="1"/>
<reference evidence="1" key="1">
    <citation type="submission" date="2017-03" db="EMBL/GenBank/DDBJ databases">
        <title>The mitochondrial genome of the carnivorous plant Utricularia reniformis (Lentibulariaceae): structure, comparative analysis and evolutionary landmarks.</title>
        <authorList>
            <person name="Silva S.R."/>
            <person name="Alvarenga D.O."/>
            <person name="Michael T.P."/>
            <person name="Miranda V.F.O."/>
            <person name="Varani A.M."/>
        </authorList>
    </citation>
    <scope>NUCLEOTIDE SEQUENCE</scope>
</reference>
<proteinExistence type="predicted"/>
<organism evidence="1">
    <name type="scientific">Utricularia reniformis</name>
    <dbReference type="NCBI Taxonomy" id="192314"/>
    <lineage>
        <taxon>Eukaryota</taxon>
        <taxon>Viridiplantae</taxon>
        <taxon>Streptophyta</taxon>
        <taxon>Embryophyta</taxon>
        <taxon>Tracheophyta</taxon>
        <taxon>Spermatophyta</taxon>
        <taxon>Magnoliopsida</taxon>
        <taxon>eudicotyledons</taxon>
        <taxon>Gunneridae</taxon>
        <taxon>Pentapetalae</taxon>
        <taxon>asterids</taxon>
        <taxon>lamiids</taxon>
        <taxon>Lamiales</taxon>
        <taxon>Lentibulariaceae</taxon>
        <taxon>Utricularia</taxon>
    </lineage>
</organism>